<proteinExistence type="evidence at transcript level"/>
<dbReference type="PANTHER" id="PTHR15427:SF50">
    <property type="entry name" value="COMPLEMENT C1Q TUMOR NECROSIS FACTOR-RELATED PROTEIN 2-LIKE"/>
    <property type="match status" value="1"/>
</dbReference>
<dbReference type="AlphaFoldDB" id="A0A0A0R3A8"/>
<evidence type="ECO:0000256" key="2">
    <source>
        <dbReference type="ARBA" id="ARBA00022525"/>
    </source>
</evidence>
<feature type="chain" id="PRO_5001976421" description="C1q domain-containing protein" evidence="3">
    <location>
        <begin position="23"/>
        <end position="202"/>
    </location>
</feature>
<dbReference type="SMART" id="SM00110">
    <property type="entry name" value="C1Q"/>
    <property type="match status" value="1"/>
</dbReference>
<reference evidence="5" key="1">
    <citation type="submission" date="2014-07" db="EMBL/GenBank/DDBJ databases">
        <authorList>
            <person name="Ciesielski A.L."/>
            <person name="Cooling G.T."/>
            <person name="Frankie M.C."/>
            <person name="Lierz K.L."/>
            <person name="Miller C.S."/>
            <person name="Rackow A.R."/>
            <person name="Uddin N."/>
            <person name="Dean M.A."/>
        </authorList>
    </citation>
    <scope>NUCLEOTIDE SEQUENCE</scope>
</reference>
<dbReference type="SUPFAM" id="SSF49842">
    <property type="entry name" value="TNF-like"/>
    <property type="match status" value="1"/>
</dbReference>
<feature type="domain" description="C1q" evidence="4">
    <location>
        <begin position="67"/>
        <end position="202"/>
    </location>
</feature>
<name>A0A0A0R3A8_9ANNE</name>
<comment type="subcellular location">
    <subcellularLocation>
        <location evidence="1">Secreted</location>
    </subcellularLocation>
</comment>
<evidence type="ECO:0000313" key="5">
    <source>
        <dbReference type="EMBL" id="AIU94787.1"/>
    </source>
</evidence>
<dbReference type="PANTHER" id="PTHR15427">
    <property type="entry name" value="EMILIN ELASTIN MICROFIBRIL INTERFACE-LOCATED PROTEIN ELASTIN MICROFIBRIL INTERFACER"/>
    <property type="match status" value="1"/>
</dbReference>
<dbReference type="InterPro" id="IPR001073">
    <property type="entry name" value="C1q_dom"/>
</dbReference>
<dbReference type="PROSITE" id="PS50871">
    <property type="entry name" value="C1Q"/>
    <property type="match status" value="1"/>
</dbReference>
<feature type="signal peptide" evidence="3">
    <location>
        <begin position="1"/>
        <end position="22"/>
    </location>
</feature>
<dbReference type="GO" id="GO:0005576">
    <property type="term" value="C:extracellular region"/>
    <property type="evidence" value="ECO:0007669"/>
    <property type="project" value="UniProtKB-SubCell"/>
</dbReference>
<accession>A0A0A0R3A8</accession>
<keyword evidence="2" id="KW-0964">Secreted</keyword>
<sequence>MLKRETTILLLCQLVWISTIYGHIQEPLENENIPILSKRLKALEEKMTSIELETMDEDDGYGNRTATQANAVAFTAALSFSQTVGARTKVVYDSVTYNEGNWYNPLTGVFTVPYTGPYLITVNMMTPIGSRGEVLLINNEIEVASTVASMSDNDYGCGATSIIKYLNTGDNLYIQTYQTTNFYALTLANAFTVIQLDANVFA</sequence>
<evidence type="ECO:0000256" key="3">
    <source>
        <dbReference type="SAM" id="SignalP"/>
    </source>
</evidence>
<keyword evidence="3" id="KW-0732">Signal</keyword>
<dbReference type="Pfam" id="PF00386">
    <property type="entry name" value="C1q"/>
    <property type="match status" value="1"/>
</dbReference>
<dbReference type="Gene3D" id="2.60.120.40">
    <property type="match status" value="1"/>
</dbReference>
<dbReference type="EMBL" id="KM267661">
    <property type="protein sequence ID" value="AIU94787.1"/>
    <property type="molecule type" value="mRNA"/>
</dbReference>
<organism evidence="5">
    <name type="scientific">Phragmatopoma lapidosa</name>
    <dbReference type="NCBI Taxonomy" id="341668"/>
    <lineage>
        <taxon>Eukaryota</taxon>
        <taxon>Metazoa</taxon>
        <taxon>Spiralia</taxon>
        <taxon>Lophotrochozoa</taxon>
        <taxon>Annelida</taxon>
        <taxon>Polychaeta</taxon>
        <taxon>Sedentaria</taxon>
        <taxon>Canalipalpata</taxon>
        <taxon>Sabellida</taxon>
        <taxon>Sabellariidae</taxon>
        <taxon>Phragmatopoma</taxon>
    </lineage>
</organism>
<evidence type="ECO:0000259" key="4">
    <source>
        <dbReference type="PROSITE" id="PS50871"/>
    </source>
</evidence>
<dbReference type="InterPro" id="IPR008983">
    <property type="entry name" value="Tumour_necrosis_fac-like_dom"/>
</dbReference>
<protein>
    <recommendedName>
        <fullName evidence="4">C1q domain-containing protein</fullName>
    </recommendedName>
</protein>
<dbReference type="InterPro" id="IPR050392">
    <property type="entry name" value="Collagen/C1q_domain"/>
</dbReference>
<evidence type="ECO:0000256" key="1">
    <source>
        <dbReference type="ARBA" id="ARBA00004613"/>
    </source>
</evidence>